<dbReference type="Pfam" id="PF13785">
    <property type="entry name" value="DUF4178"/>
    <property type="match status" value="1"/>
</dbReference>
<gene>
    <name evidence="2" type="ORF">H1D41_10545</name>
</gene>
<organism evidence="2 3">
    <name type="scientific">Halocynthiibacter styelae</name>
    <dbReference type="NCBI Taxonomy" id="2761955"/>
    <lineage>
        <taxon>Bacteria</taxon>
        <taxon>Pseudomonadati</taxon>
        <taxon>Pseudomonadota</taxon>
        <taxon>Alphaproteobacteria</taxon>
        <taxon>Rhodobacterales</taxon>
        <taxon>Paracoccaceae</taxon>
        <taxon>Halocynthiibacter</taxon>
    </lineage>
</organism>
<proteinExistence type="predicted"/>
<feature type="domain" description="DUF4178" evidence="1">
    <location>
        <begin position="57"/>
        <end position="195"/>
    </location>
</feature>
<comment type="caution">
    <text evidence="2">The sequence shown here is derived from an EMBL/GenBank/DDBJ whole genome shotgun (WGS) entry which is preliminary data.</text>
</comment>
<evidence type="ECO:0000259" key="1">
    <source>
        <dbReference type="Pfam" id="PF13785"/>
    </source>
</evidence>
<dbReference type="Proteomes" id="UP000640583">
    <property type="component" value="Unassembled WGS sequence"/>
</dbReference>
<reference evidence="2" key="1">
    <citation type="submission" date="2020-10" db="EMBL/GenBank/DDBJ databases">
        <title>Paenihalocynthiibacter styelae gen. nov., sp. nov., isolated from stalked sea squirt Styela clava.</title>
        <authorList>
            <person name="Kim Y.-O."/>
            <person name="Yoon J.-H."/>
        </authorList>
    </citation>
    <scope>NUCLEOTIDE SEQUENCE</scope>
    <source>
        <strain evidence="2">MYP1-1</strain>
    </source>
</reference>
<dbReference type="EMBL" id="JADCKQ010000007">
    <property type="protein sequence ID" value="MBI1494075.1"/>
    <property type="molecule type" value="Genomic_DNA"/>
</dbReference>
<dbReference type="AlphaFoldDB" id="A0A8J7LKI7"/>
<sequence>MHSLNCPNCGSALHVSFAAAKMTTCQSCNTSLFLEGEQIEKAGKSGEMHEAPQLFHLGETTSVDNDSYAIVGHARFDYGPGFWDEYWALDHNGRGQWISVDEGIVILQKPVAPEAVPKFHKTPGLGHEFQAFGDSYRVTEVNRGTCVAVRGSFPRPMVVGEVFEYVNCLGTHDEQLSGEFSASGTEWFRGIWCDPFDVKVVSP</sequence>
<protein>
    <submittedName>
        <fullName evidence="2">DUF4178 domain-containing protein</fullName>
    </submittedName>
</protein>
<keyword evidence="3" id="KW-1185">Reference proteome</keyword>
<accession>A0A8J7LKI7</accession>
<evidence type="ECO:0000313" key="3">
    <source>
        <dbReference type="Proteomes" id="UP000640583"/>
    </source>
</evidence>
<name>A0A8J7LKI7_9RHOB</name>
<evidence type="ECO:0000313" key="2">
    <source>
        <dbReference type="EMBL" id="MBI1494075.1"/>
    </source>
</evidence>
<dbReference type="InterPro" id="IPR025235">
    <property type="entry name" value="DUF4178"/>
</dbReference>
<dbReference type="RefSeq" id="WP_228848871.1">
    <property type="nucleotide sequence ID" value="NZ_JADCKQ010000007.1"/>
</dbReference>